<dbReference type="Gene3D" id="1.25.40.10">
    <property type="entry name" value="Tetratricopeptide repeat domain"/>
    <property type="match status" value="1"/>
</dbReference>
<evidence type="ECO:0000256" key="2">
    <source>
        <dbReference type="SAM" id="Phobius"/>
    </source>
</evidence>
<accession>A0A9X3CAI8</accession>
<evidence type="ECO:0000313" key="3">
    <source>
        <dbReference type="EMBL" id="MCV9934651.1"/>
    </source>
</evidence>
<evidence type="ECO:0008006" key="5">
    <source>
        <dbReference type="Google" id="ProtNLM"/>
    </source>
</evidence>
<evidence type="ECO:0000313" key="4">
    <source>
        <dbReference type="Proteomes" id="UP001151133"/>
    </source>
</evidence>
<evidence type="ECO:0000256" key="1">
    <source>
        <dbReference type="SAM" id="Coils"/>
    </source>
</evidence>
<name>A0A9X3CAI8_9FLAO</name>
<reference evidence="3" key="1">
    <citation type="submission" date="2022-10" db="EMBL/GenBank/DDBJ databases">
        <title>Two novel species of Flavobacterium.</title>
        <authorList>
            <person name="Liu Q."/>
            <person name="Xin Y.-H."/>
        </authorList>
    </citation>
    <scope>NUCLEOTIDE SEQUENCE</scope>
    <source>
        <strain evidence="3">LS1R47</strain>
    </source>
</reference>
<keyword evidence="2" id="KW-1133">Transmembrane helix</keyword>
<dbReference type="RefSeq" id="WP_264288815.1">
    <property type="nucleotide sequence ID" value="NZ_JAOZEV010000035.1"/>
</dbReference>
<keyword evidence="4" id="KW-1185">Reference proteome</keyword>
<feature type="coiled-coil region" evidence="1">
    <location>
        <begin position="441"/>
        <end position="468"/>
    </location>
</feature>
<comment type="caution">
    <text evidence="3">The sequence shown here is derived from an EMBL/GenBank/DDBJ whole genome shotgun (WGS) entry which is preliminary data.</text>
</comment>
<proteinExistence type="predicted"/>
<dbReference type="EMBL" id="JAOZEV010000035">
    <property type="protein sequence ID" value="MCV9934651.1"/>
    <property type="molecule type" value="Genomic_DNA"/>
</dbReference>
<gene>
    <name evidence="3" type="ORF">OIU80_20405</name>
</gene>
<organism evidence="3 4">
    <name type="scientific">Flavobacterium frigoritolerans</name>
    <dbReference type="NCBI Taxonomy" id="2987686"/>
    <lineage>
        <taxon>Bacteria</taxon>
        <taxon>Pseudomonadati</taxon>
        <taxon>Bacteroidota</taxon>
        <taxon>Flavobacteriia</taxon>
        <taxon>Flavobacteriales</taxon>
        <taxon>Flavobacteriaceae</taxon>
        <taxon>Flavobacterium</taxon>
    </lineage>
</organism>
<keyword evidence="2" id="KW-0812">Transmembrane</keyword>
<sequence>MQKSLILSRFFFVICLQLIFILSVQAHTTKESLNKIIRSYRNCDLNCLELNISEFKLKYANDDPQILEVIYNVLLAEKYSRELDIKNNKSEVLYRKAITLAKNIQREDLIIWAQTHFGFYYYKYSDPIKALSYFLETFQKIEAQSKRDLLEAEIVLKKNAYYFGFIEDYKQEELYLKEALQFCTPNSENYTELLNNLGMSFLKQKQPDKAEQYFIQTRDLALKNKQEVRYAKALGELAKIYVLRNDFAMAKTLFLKDIALSKKNNSDRNTMYAQIELGKLYLLQKNFNNADIVLKEARNYVRTKAHLASFEYEIVELLLEIAIQKKDAVNELELRRILDSLKKVIALTDGQTVVDRLNLQVQKERIKSQLIIEQTKLERASLLQWAWITVSLLLLIILILIYVIYQRKFKLQGIAFDKNILSVQLEQIKSEKKLNETQATLSSYQVYLSEKNDQLTKLEKEFKKLKTLPKLASKVKGKTLEELLESHLMTKENWLRFKAVFIMEQPDYYNYLIENFPDLTEANLRIVLLQKIGLKNIETAQLLGVTLEAVKKAKQRLKKRYEPNYSDIFNEV</sequence>
<dbReference type="InterPro" id="IPR011990">
    <property type="entry name" value="TPR-like_helical_dom_sf"/>
</dbReference>
<dbReference type="InterPro" id="IPR019734">
    <property type="entry name" value="TPR_rpt"/>
</dbReference>
<dbReference type="SMART" id="SM00028">
    <property type="entry name" value="TPR"/>
    <property type="match status" value="3"/>
</dbReference>
<dbReference type="SUPFAM" id="SSF48452">
    <property type="entry name" value="TPR-like"/>
    <property type="match status" value="1"/>
</dbReference>
<protein>
    <recommendedName>
        <fullName evidence="5">Tetratricopeptide repeat protein</fullName>
    </recommendedName>
</protein>
<feature type="transmembrane region" description="Helical" evidence="2">
    <location>
        <begin position="385"/>
        <end position="405"/>
    </location>
</feature>
<dbReference type="Proteomes" id="UP001151133">
    <property type="component" value="Unassembled WGS sequence"/>
</dbReference>
<keyword evidence="2" id="KW-0472">Membrane</keyword>
<keyword evidence="1" id="KW-0175">Coiled coil</keyword>
<dbReference type="Pfam" id="PF13424">
    <property type="entry name" value="TPR_12"/>
    <property type="match status" value="1"/>
</dbReference>
<dbReference type="AlphaFoldDB" id="A0A9X3CAI8"/>